<evidence type="ECO:0000259" key="4">
    <source>
        <dbReference type="Pfam" id="PF26060"/>
    </source>
</evidence>
<keyword evidence="6" id="KW-1185">Reference proteome</keyword>
<feature type="region of interest" description="Disordered" evidence="2">
    <location>
        <begin position="542"/>
        <end position="576"/>
    </location>
</feature>
<keyword evidence="3" id="KW-1133">Transmembrane helix</keyword>
<name>A0A9Q1GA53_SYNKA</name>
<keyword evidence="3" id="KW-0812">Transmembrane</keyword>
<proteinExistence type="predicted"/>
<evidence type="ECO:0000256" key="3">
    <source>
        <dbReference type="SAM" id="Phobius"/>
    </source>
</evidence>
<protein>
    <recommendedName>
        <fullName evidence="4">TGFBR3/Endoglin-like N-terminal domain-containing protein</fullName>
    </recommendedName>
</protein>
<feature type="domain" description="TGFBR3/Endoglin-like N-terminal" evidence="4">
    <location>
        <begin position="109"/>
        <end position="241"/>
    </location>
</feature>
<dbReference type="OrthoDB" id="10072329at2759"/>
<dbReference type="EMBL" id="JAINUF010000001">
    <property type="protein sequence ID" value="KAJ8379749.1"/>
    <property type="molecule type" value="Genomic_DNA"/>
</dbReference>
<feature type="region of interest" description="Disordered" evidence="2">
    <location>
        <begin position="350"/>
        <end position="370"/>
    </location>
</feature>
<evidence type="ECO:0000256" key="2">
    <source>
        <dbReference type="SAM" id="MobiDB-lite"/>
    </source>
</evidence>
<evidence type="ECO:0000313" key="6">
    <source>
        <dbReference type="Proteomes" id="UP001152622"/>
    </source>
</evidence>
<keyword evidence="1" id="KW-0325">Glycoprotein</keyword>
<comment type="caution">
    <text evidence="5">The sequence shown here is derived from an EMBL/GenBank/DDBJ whole genome shotgun (WGS) entry which is preliminary data.</text>
</comment>
<feature type="compositionally biased region" description="Polar residues" evidence="2">
    <location>
        <begin position="551"/>
        <end position="576"/>
    </location>
</feature>
<evidence type="ECO:0000256" key="1">
    <source>
        <dbReference type="ARBA" id="ARBA00023180"/>
    </source>
</evidence>
<keyword evidence="3" id="KW-0472">Membrane</keyword>
<organism evidence="5 6">
    <name type="scientific">Synaphobranchus kaupii</name>
    <name type="common">Kaup's arrowtooth eel</name>
    <dbReference type="NCBI Taxonomy" id="118154"/>
    <lineage>
        <taxon>Eukaryota</taxon>
        <taxon>Metazoa</taxon>
        <taxon>Chordata</taxon>
        <taxon>Craniata</taxon>
        <taxon>Vertebrata</taxon>
        <taxon>Euteleostomi</taxon>
        <taxon>Actinopterygii</taxon>
        <taxon>Neopterygii</taxon>
        <taxon>Teleostei</taxon>
        <taxon>Anguilliformes</taxon>
        <taxon>Synaphobranchidae</taxon>
        <taxon>Synaphobranchus</taxon>
    </lineage>
</organism>
<accession>A0A9Q1GA53</accession>
<evidence type="ECO:0000313" key="5">
    <source>
        <dbReference type="EMBL" id="KAJ8379749.1"/>
    </source>
</evidence>
<dbReference type="Pfam" id="PF26060">
    <property type="entry name" value="TGFBR3_N"/>
    <property type="match status" value="1"/>
</dbReference>
<sequence length="576" mass="61988">MPLSSTLAKLYPPTTTNLPFCSNWCSFAWQSAVVGEQLRGNTNINSITLIHTPELLEPSLHPTKRAVLYPKMEIAAALVLLLVTVVTADSPFCEPTEVVGRRSTWISAERNMGPGCWSSFSNQSRDVHVLNLPHTGIFSVNLTAARPADLIIGCLGNTQVLLIENNNVTVYSTSKCTIYGKKAVPLVAEDFLTWAKETLGGVTSFTTVTDPQGITFTGHTVPRGGSVECTPKGSFFPEDYLHIVNIPEGVEIQHVSVRVVSQKKTTLFLRGPEGTKWTIEDRPNDIGFSSNNQVLLHGYLVPPMLHSVQDSAESFQKEVLLKAGTGFITSYTEIRGGGSSLRLLIGTGDRPASEAQTTAAELGASPTPHSPQPHPLLFQLFDTPECHTPLGPSAQIQPGRRAYGNISSQSGPFLTFGVTGCRVRSRSSCLELLFKTERCSPSSCLISLNFPLIQDQPQDQPSTSWVLECTVQYCSDVRGQTVCVDEGSVHSNVEVLRSSSEPCLDFDLSAVLGVAFGGFLIGILLTGALWFIQVRTGRSHSVTKHLPVPTNPASCGDSSASPSIGSTKSTPTSSMA</sequence>
<dbReference type="Proteomes" id="UP001152622">
    <property type="component" value="Chromosome 1"/>
</dbReference>
<gene>
    <name evidence="5" type="ORF">SKAU_G00005270</name>
</gene>
<feature type="transmembrane region" description="Helical" evidence="3">
    <location>
        <begin position="508"/>
        <end position="532"/>
    </location>
</feature>
<dbReference type="InterPro" id="IPR058899">
    <property type="entry name" value="TGFBR3/Endoglin-like_N"/>
</dbReference>
<reference evidence="5" key="1">
    <citation type="journal article" date="2023" name="Science">
        <title>Genome structures resolve the early diversification of teleost fishes.</title>
        <authorList>
            <person name="Parey E."/>
            <person name="Louis A."/>
            <person name="Montfort J."/>
            <person name="Bouchez O."/>
            <person name="Roques C."/>
            <person name="Iampietro C."/>
            <person name="Lluch J."/>
            <person name="Castinel A."/>
            <person name="Donnadieu C."/>
            <person name="Desvignes T."/>
            <person name="Floi Bucao C."/>
            <person name="Jouanno E."/>
            <person name="Wen M."/>
            <person name="Mejri S."/>
            <person name="Dirks R."/>
            <person name="Jansen H."/>
            <person name="Henkel C."/>
            <person name="Chen W.J."/>
            <person name="Zahm M."/>
            <person name="Cabau C."/>
            <person name="Klopp C."/>
            <person name="Thompson A.W."/>
            <person name="Robinson-Rechavi M."/>
            <person name="Braasch I."/>
            <person name="Lecointre G."/>
            <person name="Bobe J."/>
            <person name="Postlethwait J.H."/>
            <person name="Berthelot C."/>
            <person name="Roest Crollius H."/>
            <person name="Guiguen Y."/>
        </authorList>
    </citation>
    <scope>NUCLEOTIDE SEQUENCE</scope>
    <source>
        <strain evidence="5">WJC10195</strain>
    </source>
</reference>
<dbReference type="AlphaFoldDB" id="A0A9Q1GA53"/>